<keyword evidence="4" id="KW-0539">Nucleus</keyword>
<dbReference type="SUPFAM" id="SSF46689">
    <property type="entry name" value="Homeodomain-like"/>
    <property type="match status" value="3"/>
</dbReference>
<evidence type="ECO:0000259" key="7">
    <source>
        <dbReference type="PROSITE" id="PS51294"/>
    </source>
</evidence>
<evidence type="ECO:0000256" key="1">
    <source>
        <dbReference type="ARBA" id="ARBA00023015"/>
    </source>
</evidence>
<gene>
    <name evidence="8" type="ORF">FCM35_KLT13844</name>
</gene>
<dbReference type="PROSITE" id="PS51294">
    <property type="entry name" value="HTH_MYB"/>
    <property type="match status" value="3"/>
</dbReference>
<feature type="compositionally biased region" description="Polar residues" evidence="5">
    <location>
        <begin position="67"/>
        <end position="82"/>
    </location>
</feature>
<keyword evidence="2" id="KW-0238">DNA-binding</keyword>
<feature type="domain" description="HTH myb-type" evidence="7">
    <location>
        <begin position="489"/>
        <end position="538"/>
    </location>
</feature>
<feature type="domain" description="Myb-like" evidence="6">
    <location>
        <begin position="377"/>
        <end position="429"/>
    </location>
</feature>
<feature type="domain" description="HTH myb-type" evidence="7">
    <location>
        <begin position="430"/>
        <end position="485"/>
    </location>
</feature>
<dbReference type="Gene3D" id="1.10.10.60">
    <property type="entry name" value="Homeodomain-like"/>
    <property type="match status" value="4"/>
</dbReference>
<dbReference type="InterPro" id="IPR001005">
    <property type="entry name" value="SANT/Myb"/>
</dbReference>
<keyword evidence="9" id="KW-1185">Reference proteome</keyword>
<feature type="domain" description="HTH myb-type" evidence="7">
    <location>
        <begin position="539"/>
        <end position="588"/>
    </location>
</feature>
<dbReference type="PROSITE" id="PS50090">
    <property type="entry name" value="MYB_LIKE"/>
    <property type="match status" value="4"/>
</dbReference>
<feature type="region of interest" description="Disordered" evidence="5">
    <location>
        <begin position="693"/>
        <end position="718"/>
    </location>
</feature>
<dbReference type="Proteomes" id="UP000623129">
    <property type="component" value="Unassembled WGS sequence"/>
</dbReference>
<dbReference type="PANTHER" id="PTHR46621:SF1">
    <property type="entry name" value="SNRNA-ACTIVATING PROTEIN COMPLEX SUBUNIT 4"/>
    <property type="match status" value="1"/>
</dbReference>
<feature type="domain" description="Myb-like" evidence="6">
    <location>
        <begin position="489"/>
        <end position="534"/>
    </location>
</feature>
<feature type="compositionally biased region" description="Acidic residues" evidence="5">
    <location>
        <begin position="43"/>
        <end position="57"/>
    </location>
</feature>
<dbReference type="SMART" id="SM00717">
    <property type="entry name" value="SANT"/>
    <property type="match status" value="5"/>
</dbReference>
<protein>
    <submittedName>
        <fullName evidence="8">Myb-like protein L</fullName>
    </submittedName>
</protein>
<evidence type="ECO:0000256" key="3">
    <source>
        <dbReference type="ARBA" id="ARBA00023163"/>
    </source>
</evidence>
<dbReference type="InterPro" id="IPR017930">
    <property type="entry name" value="Myb_dom"/>
</dbReference>
<dbReference type="GO" id="GO:0001006">
    <property type="term" value="F:RNA polymerase III type 3 promoter sequence-specific DNA binding"/>
    <property type="evidence" value="ECO:0007669"/>
    <property type="project" value="TreeGrafter"/>
</dbReference>
<dbReference type="GO" id="GO:0019185">
    <property type="term" value="C:snRNA-activating protein complex"/>
    <property type="evidence" value="ECO:0007669"/>
    <property type="project" value="TreeGrafter"/>
</dbReference>
<dbReference type="EMBL" id="SWLB01000026">
    <property type="protein sequence ID" value="KAF3321628.1"/>
    <property type="molecule type" value="Genomic_DNA"/>
</dbReference>
<keyword evidence="3" id="KW-0804">Transcription</keyword>
<feature type="compositionally biased region" description="Polar residues" evidence="5">
    <location>
        <begin position="662"/>
        <end position="671"/>
    </location>
</feature>
<dbReference type="PANTHER" id="PTHR46621">
    <property type="entry name" value="SNRNA-ACTIVATING PROTEIN COMPLEX SUBUNIT 4"/>
    <property type="match status" value="1"/>
</dbReference>
<feature type="region of interest" description="Disordered" evidence="5">
    <location>
        <begin position="639"/>
        <end position="671"/>
    </location>
</feature>
<evidence type="ECO:0000256" key="4">
    <source>
        <dbReference type="ARBA" id="ARBA00023242"/>
    </source>
</evidence>
<evidence type="ECO:0000313" key="9">
    <source>
        <dbReference type="Proteomes" id="UP000623129"/>
    </source>
</evidence>
<evidence type="ECO:0000259" key="6">
    <source>
        <dbReference type="PROSITE" id="PS50090"/>
    </source>
</evidence>
<dbReference type="GO" id="GO:0042795">
    <property type="term" value="P:snRNA transcription by RNA polymerase II"/>
    <property type="evidence" value="ECO:0007669"/>
    <property type="project" value="TreeGrafter"/>
</dbReference>
<feature type="domain" description="Myb-like" evidence="6">
    <location>
        <begin position="430"/>
        <end position="481"/>
    </location>
</feature>
<dbReference type="GO" id="GO:0000978">
    <property type="term" value="F:RNA polymerase II cis-regulatory region sequence-specific DNA binding"/>
    <property type="evidence" value="ECO:0007669"/>
    <property type="project" value="TreeGrafter"/>
</dbReference>
<dbReference type="AlphaFoldDB" id="A0A833VFK8"/>
<name>A0A833VFK8_9POAL</name>
<feature type="region of interest" description="Disordered" evidence="5">
    <location>
        <begin position="37"/>
        <end position="89"/>
    </location>
</feature>
<sequence length="735" mass="85079">MDSPSSEESDRDVALDEDLEELRRACLLSPTCTSPIAASYENSDIESESGSDADEDANLLRRLKAQIQDSPPRSPSLVQPLNTRPPFHSLESMSSVREAVSGLDDDSDDYETLSNIQRMLARYEAEALKTEATSTSTDAAQELTEEDYSNAESQYDQMAPSQNKFPKSAQMLFEALKKNRSCQKFVRRKLIEIETKIEENKELRDRVKCLMDFQLACKKRAGRALALKRDPRVRLISFERLKEPQEGESKNNKKKSAIYFGPKENWWTLDYKMVQEQFPMSLRKQSWSGSEKENLFKGLKQQCQEMFLLSSVNIQSDAEGVKDLSLLPAFLNADFDITAEKMRCCMPFVQWDRLASMYLPGRSGAECESRWLLNCEDPLVNHEPWTRQEEKRLLLILQNRGVYNWINIAVELGTNRTPFQCLVRYQRSLNPLILNREWTKEEDMQLLAMVETFGEKNWQLVAAQLEGRAANQCATRWRQTLNPKRTTVGRWSLEEDKRLKAAVMIFGNKCWKKICHFVPGRTQPQCRERWVNCLDPALNHKPWSKEEDFMLLEAVKMHGHCWSKITKLIPSRTDNQCWRRWKLLCPQANVQHQTTRKIKRTMLISNFVDRQSERPEICPDDFAIVPEINFEKTNKTTAKKKPRKYCRKKRKDDNNAMEAVEQNPTDNLQNNSLGEQCHDETLIVEDPVLTTAHASHATVGKRKRRNSTSLETGNNNDGTLKKKMYDPIFTFLFGK</sequence>
<reference evidence="8" key="1">
    <citation type="submission" date="2020-01" db="EMBL/GenBank/DDBJ databases">
        <title>Genome sequence of Kobresia littledalei, the first chromosome-level genome in the family Cyperaceae.</title>
        <authorList>
            <person name="Qu G."/>
        </authorList>
    </citation>
    <scope>NUCLEOTIDE SEQUENCE</scope>
    <source>
        <strain evidence="8">C.B.Clarke</strain>
        <tissue evidence="8">Leaf</tissue>
    </source>
</reference>
<feature type="compositionally biased region" description="Polar residues" evidence="5">
    <location>
        <begin position="707"/>
        <end position="718"/>
    </location>
</feature>
<dbReference type="Pfam" id="PF00249">
    <property type="entry name" value="Myb_DNA-binding"/>
    <property type="match status" value="4"/>
</dbReference>
<evidence type="ECO:0000256" key="2">
    <source>
        <dbReference type="ARBA" id="ARBA00023125"/>
    </source>
</evidence>
<keyword evidence="1" id="KW-0805">Transcription regulation</keyword>
<dbReference type="OrthoDB" id="2143914at2759"/>
<dbReference type="GO" id="GO:0042796">
    <property type="term" value="P:snRNA transcription by RNA polymerase III"/>
    <property type="evidence" value="ECO:0007669"/>
    <property type="project" value="TreeGrafter"/>
</dbReference>
<evidence type="ECO:0000256" key="5">
    <source>
        <dbReference type="SAM" id="MobiDB-lite"/>
    </source>
</evidence>
<dbReference type="CDD" id="cd00167">
    <property type="entry name" value="SANT"/>
    <property type="match status" value="3"/>
</dbReference>
<comment type="caution">
    <text evidence="8">The sequence shown here is derived from an EMBL/GenBank/DDBJ whole genome shotgun (WGS) entry which is preliminary data.</text>
</comment>
<evidence type="ECO:0000313" key="8">
    <source>
        <dbReference type="EMBL" id="KAF3321628.1"/>
    </source>
</evidence>
<feature type="domain" description="Myb-like" evidence="6">
    <location>
        <begin position="535"/>
        <end position="585"/>
    </location>
</feature>
<dbReference type="InterPro" id="IPR009057">
    <property type="entry name" value="Homeodomain-like_sf"/>
</dbReference>
<accession>A0A833VFK8</accession>
<organism evidence="8 9">
    <name type="scientific">Carex littledalei</name>
    <dbReference type="NCBI Taxonomy" id="544730"/>
    <lineage>
        <taxon>Eukaryota</taxon>
        <taxon>Viridiplantae</taxon>
        <taxon>Streptophyta</taxon>
        <taxon>Embryophyta</taxon>
        <taxon>Tracheophyta</taxon>
        <taxon>Spermatophyta</taxon>
        <taxon>Magnoliopsida</taxon>
        <taxon>Liliopsida</taxon>
        <taxon>Poales</taxon>
        <taxon>Cyperaceae</taxon>
        <taxon>Cyperoideae</taxon>
        <taxon>Cariceae</taxon>
        <taxon>Carex</taxon>
        <taxon>Carex subgen. Euthyceras</taxon>
    </lineage>
</organism>
<proteinExistence type="predicted"/>
<feature type="compositionally biased region" description="Basic residues" evidence="5">
    <location>
        <begin position="639"/>
        <end position="650"/>
    </location>
</feature>
<dbReference type="InterPro" id="IPR051575">
    <property type="entry name" value="Myb-like_DNA-bd"/>
</dbReference>